<dbReference type="GeneID" id="92039245"/>
<evidence type="ECO:0000313" key="2">
    <source>
        <dbReference type="Proteomes" id="UP001433268"/>
    </source>
</evidence>
<accession>A0ABR1X7Q5</accession>
<comment type="caution">
    <text evidence="1">The sequence shown here is derived from an EMBL/GenBank/DDBJ whole genome shotgun (WGS) entry which is preliminary data.</text>
</comment>
<name>A0ABR1X7Q5_9PEZI</name>
<protein>
    <submittedName>
        <fullName evidence="1">Uncharacterized protein</fullName>
    </submittedName>
</protein>
<dbReference type="Proteomes" id="UP001433268">
    <property type="component" value="Unassembled WGS sequence"/>
</dbReference>
<sequence>MPHDPVHPSRMRPRHAAAQMIVNHKHIRGAAQQLRQAVRVPSPPDGRAGLEVEEDVAAPVDGEVAGGVERG</sequence>
<organism evidence="1 2">
    <name type="scientific">Apiospora hydei</name>
    <dbReference type="NCBI Taxonomy" id="1337664"/>
    <lineage>
        <taxon>Eukaryota</taxon>
        <taxon>Fungi</taxon>
        <taxon>Dikarya</taxon>
        <taxon>Ascomycota</taxon>
        <taxon>Pezizomycotina</taxon>
        <taxon>Sordariomycetes</taxon>
        <taxon>Xylariomycetidae</taxon>
        <taxon>Amphisphaeriales</taxon>
        <taxon>Apiosporaceae</taxon>
        <taxon>Apiospora</taxon>
    </lineage>
</organism>
<dbReference type="EMBL" id="JAQQWN010000003">
    <property type="protein sequence ID" value="KAK8091509.1"/>
    <property type="molecule type" value="Genomic_DNA"/>
</dbReference>
<proteinExistence type="predicted"/>
<dbReference type="RefSeq" id="XP_066673481.1">
    <property type="nucleotide sequence ID" value="XM_066806185.1"/>
</dbReference>
<gene>
    <name evidence="1" type="ORF">PG997_001870</name>
</gene>
<evidence type="ECO:0000313" key="1">
    <source>
        <dbReference type="EMBL" id="KAK8091509.1"/>
    </source>
</evidence>
<reference evidence="1 2" key="1">
    <citation type="submission" date="2023-01" db="EMBL/GenBank/DDBJ databases">
        <title>Analysis of 21 Apiospora genomes using comparative genomics revels a genus with tremendous synthesis potential of carbohydrate active enzymes and secondary metabolites.</title>
        <authorList>
            <person name="Sorensen T."/>
        </authorList>
    </citation>
    <scope>NUCLEOTIDE SEQUENCE [LARGE SCALE GENOMIC DNA]</scope>
    <source>
        <strain evidence="1 2">CBS 114990</strain>
    </source>
</reference>
<keyword evidence="2" id="KW-1185">Reference proteome</keyword>